<evidence type="ECO:0000256" key="5">
    <source>
        <dbReference type="ARBA" id="ARBA00023242"/>
    </source>
</evidence>
<protein>
    <recommendedName>
        <fullName evidence="6">AP2/ERF domain-containing protein</fullName>
    </recommendedName>
</protein>
<evidence type="ECO:0000256" key="1">
    <source>
        <dbReference type="ARBA" id="ARBA00004123"/>
    </source>
</evidence>
<reference evidence="7" key="1">
    <citation type="submission" date="2023-07" db="EMBL/GenBank/DDBJ databases">
        <authorList>
            <consortium name="AG Swart"/>
            <person name="Singh M."/>
            <person name="Singh A."/>
            <person name="Seah K."/>
            <person name="Emmerich C."/>
        </authorList>
    </citation>
    <scope>NUCLEOTIDE SEQUENCE</scope>
    <source>
        <strain evidence="7">DP1</strain>
    </source>
</reference>
<name>A0AAD1XW71_EUPCR</name>
<dbReference type="AlphaFoldDB" id="A0AAD1XW71"/>
<evidence type="ECO:0000259" key="6">
    <source>
        <dbReference type="PROSITE" id="PS51032"/>
    </source>
</evidence>
<evidence type="ECO:0000256" key="3">
    <source>
        <dbReference type="ARBA" id="ARBA00023125"/>
    </source>
</evidence>
<keyword evidence="3" id="KW-0238">DNA-binding</keyword>
<dbReference type="SUPFAM" id="SSF54171">
    <property type="entry name" value="DNA-binding domain"/>
    <property type="match status" value="1"/>
</dbReference>
<dbReference type="InterPro" id="IPR016177">
    <property type="entry name" value="DNA-bd_dom_sf"/>
</dbReference>
<keyword evidence="2" id="KW-0805">Transcription regulation</keyword>
<evidence type="ECO:0000256" key="2">
    <source>
        <dbReference type="ARBA" id="ARBA00023015"/>
    </source>
</evidence>
<evidence type="ECO:0000256" key="4">
    <source>
        <dbReference type="ARBA" id="ARBA00023163"/>
    </source>
</evidence>
<keyword evidence="8" id="KW-1185">Reference proteome</keyword>
<sequence>MDLYNNNYGCSELPSGSYWEYSDILKQLEETYCACQSIEQIVPCISKFCTCQNWCFCASPVVQKLDRVRYVFLGENWEQINMGCFPRFCINLSLTFRYSQQEVVEDSSKSTKIDKKSQTSRKNMRSQFERFVIEKTENIGDSTKRIKKRRSRSSRLPIKSLLTKIRMEILCNKIPAFYSSPKKTRGTTDVTLGRRSRYIGVSKNNSHWQALISIRKTKKYIGTYISEQEAARIYDLYAIAIYGVNARINFDYTLQEMVSMIDAYLQDPESSEI</sequence>
<dbReference type="GO" id="GO:0003677">
    <property type="term" value="F:DNA binding"/>
    <property type="evidence" value="ECO:0007669"/>
    <property type="project" value="UniProtKB-KW"/>
</dbReference>
<organism evidence="7 8">
    <name type="scientific">Euplotes crassus</name>
    <dbReference type="NCBI Taxonomy" id="5936"/>
    <lineage>
        <taxon>Eukaryota</taxon>
        <taxon>Sar</taxon>
        <taxon>Alveolata</taxon>
        <taxon>Ciliophora</taxon>
        <taxon>Intramacronucleata</taxon>
        <taxon>Spirotrichea</taxon>
        <taxon>Hypotrichia</taxon>
        <taxon>Euplotida</taxon>
        <taxon>Euplotidae</taxon>
        <taxon>Moneuplotes</taxon>
    </lineage>
</organism>
<evidence type="ECO:0000313" key="8">
    <source>
        <dbReference type="Proteomes" id="UP001295684"/>
    </source>
</evidence>
<keyword evidence="5" id="KW-0539">Nucleus</keyword>
<proteinExistence type="predicted"/>
<dbReference type="EMBL" id="CAMPGE010022381">
    <property type="protein sequence ID" value="CAI2380426.1"/>
    <property type="molecule type" value="Genomic_DNA"/>
</dbReference>
<dbReference type="Gene3D" id="3.30.730.10">
    <property type="entry name" value="AP2/ERF domain"/>
    <property type="match status" value="1"/>
</dbReference>
<dbReference type="CDD" id="cd00018">
    <property type="entry name" value="AP2"/>
    <property type="match status" value="1"/>
</dbReference>
<keyword evidence="4" id="KW-0804">Transcription</keyword>
<comment type="caution">
    <text evidence="7">The sequence shown here is derived from an EMBL/GenBank/DDBJ whole genome shotgun (WGS) entry which is preliminary data.</text>
</comment>
<dbReference type="InterPro" id="IPR036955">
    <property type="entry name" value="AP2/ERF_dom_sf"/>
</dbReference>
<evidence type="ECO:0000313" key="7">
    <source>
        <dbReference type="EMBL" id="CAI2380426.1"/>
    </source>
</evidence>
<comment type="subcellular location">
    <subcellularLocation>
        <location evidence="1">Nucleus</location>
    </subcellularLocation>
</comment>
<dbReference type="GO" id="GO:0005634">
    <property type="term" value="C:nucleus"/>
    <property type="evidence" value="ECO:0007669"/>
    <property type="project" value="UniProtKB-SubCell"/>
</dbReference>
<dbReference type="SMART" id="SM00380">
    <property type="entry name" value="AP2"/>
    <property type="match status" value="1"/>
</dbReference>
<feature type="domain" description="AP2/ERF" evidence="6">
    <location>
        <begin position="183"/>
        <end position="251"/>
    </location>
</feature>
<dbReference type="InterPro" id="IPR001471">
    <property type="entry name" value="AP2/ERF_dom"/>
</dbReference>
<gene>
    <name evidence="7" type="ORF">ECRASSUSDP1_LOCUS21860</name>
</gene>
<accession>A0AAD1XW71</accession>
<dbReference type="PROSITE" id="PS51032">
    <property type="entry name" value="AP2_ERF"/>
    <property type="match status" value="1"/>
</dbReference>
<dbReference type="Proteomes" id="UP001295684">
    <property type="component" value="Unassembled WGS sequence"/>
</dbReference>
<dbReference type="GO" id="GO:0003700">
    <property type="term" value="F:DNA-binding transcription factor activity"/>
    <property type="evidence" value="ECO:0007669"/>
    <property type="project" value="InterPro"/>
</dbReference>